<organism evidence="1">
    <name type="scientific">marine metagenome</name>
    <dbReference type="NCBI Taxonomy" id="408172"/>
    <lineage>
        <taxon>unclassified sequences</taxon>
        <taxon>metagenomes</taxon>
        <taxon>ecological metagenomes</taxon>
    </lineage>
</organism>
<dbReference type="PROSITE" id="PS51257">
    <property type="entry name" value="PROKAR_LIPOPROTEIN"/>
    <property type="match status" value="1"/>
</dbReference>
<dbReference type="EMBL" id="UINC01000786">
    <property type="protein sequence ID" value="SUZ61185.1"/>
    <property type="molecule type" value="Genomic_DNA"/>
</dbReference>
<evidence type="ECO:0000313" key="1">
    <source>
        <dbReference type="EMBL" id="SUZ61185.1"/>
    </source>
</evidence>
<sequence length="182" mass="21280">MRAYLLFLLLLPGLLGGCYPKSLNYSPGWATSTIDGTVRGENAKMLESQPFIIVLEYYSNFIKFENESPLYSPKARVFFPDKNGNFRISFDLKATAIDLTFVASAYSMQRFRFRRQFGIGELHYDAKLSRSEVWQHEFILQTAPFLENFILEQRYKMPDSQQLFLGNWLAEERRRFAEGKEN</sequence>
<reference evidence="1" key="1">
    <citation type="submission" date="2018-05" db="EMBL/GenBank/DDBJ databases">
        <authorList>
            <person name="Lanie J.A."/>
            <person name="Ng W.-L."/>
            <person name="Kazmierczak K.M."/>
            <person name="Andrzejewski T.M."/>
            <person name="Davidsen T.M."/>
            <person name="Wayne K.J."/>
            <person name="Tettelin H."/>
            <person name="Glass J.I."/>
            <person name="Rusch D."/>
            <person name="Podicherti R."/>
            <person name="Tsui H.-C.T."/>
            <person name="Winkler M.E."/>
        </authorList>
    </citation>
    <scope>NUCLEOTIDE SEQUENCE</scope>
</reference>
<evidence type="ECO:0008006" key="2">
    <source>
        <dbReference type="Google" id="ProtNLM"/>
    </source>
</evidence>
<gene>
    <name evidence="1" type="ORF">METZ01_LOCUS14039</name>
</gene>
<name>A0A381P2L8_9ZZZZ</name>
<proteinExistence type="predicted"/>
<dbReference type="AlphaFoldDB" id="A0A381P2L8"/>
<protein>
    <recommendedName>
        <fullName evidence="2">Lipoprotein</fullName>
    </recommendedName>
</protein>
<accession>A0A381P2L8</accession>